<gene>
    <name evidence="2" type="ORF">JL107_07970</name>
</gene>
<dbReference type="InterPro" id="IPR029058">
    <property type="entry name" value="AB_hydrolase_fold"/>
</dbReference>
<dbReference type="SUPFAM" id="SSF53474">
    <property type="entry name" value="alpha/beta-Hydrolases"/>
    <property type="match status" value="1"/>
</dbReference>
<dbReference type="Pfam" id="PF12146">
    <property type="entry name" value="Hydrolase_4"/>
    <property type="match status" value="1"/>
</dbReference>
<organism evidence="2 3">
    <name type="scientific">Nakamurella flavida</name>
    <dbReference type="NCBI Taxonomy" id="363630"/>
    <lineage>
        <taxon>Bacteria</taxon>
        <taxon>Bacillati</taxon>
        <taxon>Actinomycetota</taxon>
        <taxon>Actinomycetes</taxon>
        <taxon>Nakamurellales</taxon>
        <taxon>Nakamurellaceae</taxon>
        <taxon>Nakamurella</taxon>
    </lineage>
</organism>
<proteinExistence type="predicted"/>
<dbReference type="InterPro" id="IPR022742">
    <property type="entry name" value="Hydrolase_4"/>
</dbReference>
<name>A0A938YKH8_9ACTN</name>
<dbReference type="Proteomes" id="UP000663801">
    <property type="component" value="Unassembled WGS sequence"/>
</dbReference>
<protein>
    <submittedName>
        <fullName evidence="2">Alpha/beta hydrolase</fullName>
    </submittedName>
</protein>
<dbReference type="Gene3D" id="3.40.50.1820">
    <property type="entry name" value="alpha/beta hydrolase"/>
    <property type="match status" value="1"/>
</dbReference>
<dbReference type="AlphaFoldDB" id="A0A938YKH8"/>
<evidence type="ECO:0000313" key="2">
    <source>
        <dbReference type="EMBL" id="MBM9476373.1"/>
    </source>
</evidence>
<accession>A0A938YKH8</accession>
<evidence type="ECO:0000259" key="1">
    <source>
        <dbReference type="Pfam" id="PF12146"/>
    </source>
</evidence>
<dbReference type="RefSeq" id="WP_205256489.1">
    <property type="nucleotide sequence ID" value="NZ_BAAAPV010000001.1"/>
</dbReference>
<sequence length="343" mass="36781">MTQETDGGGWVPDLLGDGYEARTIPLPDDAEGPVVTTVVRSRAVHPAGAAPADSADTAASAHTAVLYVHGLNDYFFQTELADRVTGRAGPGLTGAPADFYAVDLRKCGRSWREYQTPHYSADFTEYGVDLDAAMAVIRADGHDRVIVLAHSTGGLSAALWLADRGEDAGVRALMLNSPLLDLNAAWVLRVAAARPIGAFARRRPLAKVPVGVSELYGSSIHTSGRGEFDFDVSLKQLAGFPIHAGWLGAALAGIRRVHAGLGLTLPVLVLCSTHTVRATTWSEEFWRGDAVLDAHALARRSVLLGRQVTCVRIPDGMHDLLLSRPAVRETVYAAMQRWLRAYG</sequence>
<keyword evidence="2" id="KW-0378">Hydrolase</keyword>
<evidence type="ECO:0000313" key="3">
    <source>
        <dbReference type="Proteomes" id="UP000663801"/>
    </source>
</evidence>
<keyword evidence="3" id="KW-1185">Reference proteome</keyword>
<feature type="domain" description="Serine aminopeptidase S33" evidence="1">
    <location>
        <begin position="61"/>
        <end position="271"/>
    </location>
</feature>
<reference evidence="2" key="1">
    <citation type="submission" date="2021-01" db="EMBL/GenBank/DDBJ databases">
        <title>KCTC 19127 draft genome.</title>
        <authorList>
            <person name="An D."/>
        </authorList>
    </citation>
    <scope>NUCLEOTIDE SEQUENCE</scope>
    <source>
        <strain evidence="2">KCTC 19127</strain>
    </source>
</reference>
<comment type="caution">
    <text evidence="2">The sequence shown here is derived from an EMBL/GenBank/DDBJ whole genome shotgun (WGS) entry which is preliminary data.</text>
</comment>
<dbReference type="EMBL" id="JAERWL010000007">
    <property type="protein sequence ID" value="MBM9476373.1"/>
    <property type="molecule type" value="Genomic_DNA"/>
</dbReference>
<dbReference type="GO" id="GO:0016787">
    <property type="term" value="F:hydrolase activity"/>
    <property type="evidence" value="ECO:0007669"/>
    <property type="project" value="UniProtKB-KW"/>
</dbReference>